<organism evidence="2 3">
    <name type="scientific">Trifolium medium</name>
    <dbReference type="NCBI Taxonomy" id="97028"/>
    <lineage>
        <taxon>Eukaryota</taxon>
        <taxon>Viridiplantae</taxon>
        <taxon>Streptophyta</taxon>
        <taxon>Embryophyta</taxon>
        <taxon>Tracheophyta</taxon>
        <taxon>Spermatophyta</taxon>
        <taxon>Magnoliopsida</taxon>
        <taxon>eudicotyledons</taxon>
        <taxon>Gunneridae</taxon>
        <taxon>Pentapetalae</taxon>
        <taxon>rosids</taxon>
        <taxon>fabids</taxon>
        <taxon>Fabales</taxon>
        <taxon>Fabaceae</taxon>
        <taxon>Papilionoideae</taxon>
        <taxon>50 kb inversion clade</taxon>
        <taxon>NPAAA clade</taxon>
        <taxon>Hologalegina</taxon>
        <taxon>IRL clade</taxon>
        <taxon>Trifolieae</taxon>
        <taxon>Trifolium</taxon>
    </lineage>
</organism>
<evidence type="ECO:0000313" key="3">
    <source>
        <dbReference type="Proteomes" id="UP000265520"/>
    </source>
</evidence>
<sequence length="60" mass="6285">VSDEHGDVNSQSGESKKIVSADVEESMSVDKSVAADVVNLDDIQSEEVSVDRIPGPSVTP</sequence>
<protein>
    <submittedName>
        <fullName evidence="2">Uncharacterized protein</fullName>
    </submittedName>
</protein>
<dbReference type="Proteomes" id="UP000265520">
    <property type="component" value="Unassembled WGS sequence"/>
</dbReference>
<dbReference type="AlphaFoldDB" id="A0A392UNP4"/>
<name>A0A392UNP4_9FABA</name>
<accession>A0A392UNP4</accession>
<feature type="non-terminal residue" evidence="2">
    <location>
        <position position="1"/>
    </location>
</feature>
<dbReference type="EMBL" id="LXQA010878464">
    <property type="protein sequence ID" value="MCI75263.1"/>
    <property type="molecule type" value="Genomic_DNA"/>
</dbReference>
<proteinExistence type="predicted"/>
<feature type="region of interest" description="Disordered" evidence="1">
    <location>
        <begin position="1"/>
        <end position="26"/>
    </location>
</feature>
<evidence type="ECO:0000313" key="2">
    <source>
        <dbReference type="EMBL" id="MCI75263.1"/>
    </source>
</evidence>
<comment type="caution">
    <text evidence="2">The sequence shown here is derived from an EMBL/GenBank/DDBJ whole genome shotgun (WGS) entry which is preliminary data.</text>
</comment>
<reference evidence="2 3" key="1">
    <citation type="journal article" date="2018" name="Front. Plant Sci.">
        <title>Red Clover (Trifolium pratense) and Zigzag Clover (T. medium) - A Picture of Genomic Similarities and Differences.</title>
        <authorList>
            <person name="Dluhosova J."/>
            <person name="Istvanek J."/>
            <person name="Nedelnik J."/>
            <person name="Repkova J."/>
        </authorList>
    </citation>
    <scope>NUCLEOTIDE SEQUENCE [LARGE SCALE GENOMIC DNA]</scope>
    <source>
        <strain evidence="3">cv. 10/8</strain>
        <tissue evidence="2">Leaf</tissue>
    </source>
</reference>
<keyword evidence="3" id="KW-1185">Reference proteome</keyword>
<evidence type="ECO:0000256" key="1">
    <source>
        <dbReference type="SAM" id="MobiDB-lite"/>
    </source>
</evidence>